<organism evidence="1">
    <name type="scientific">marine sediment metagenome</name>
    <dbReference type="NCBI Taxonomy" id="412755"/>
    <lineage>
        <taxon>unclassified sequences</taxon>
        <taxon>metagenomes</taxon>
        <taxon>ecological metagenomes</taxon>
    </lineage>
</organism>
<dbReference type="EMBL" id="LAZR01000387">
    <property type="protein sequence ID" value="KKN71215.1"/>
    <property type="molecule type" value="Genomic_DNA"/>
</dbReference>
<proteinExistence type="predicted"/>
<dbReference type="AlphaFoldDB" id="A0A0F9SQA9"/>
<sequence>MIPNPRKTKQRKPGEGAFPLEKARMLYNSFDEAGQDMTFGQFYRELCGIADLDEMRKDLSRIELAKARERSSRLLIERGLLRAN</sequence>
<comment type="caution">
    <text evidence="1">The sequence shown here is derived from an EMBL/GenBank/DDBJ whole genome shotgun (WGS) entry which is preliminary data.</text>
</comment>
<name>A0A0F9SQA9_9ZZZZ</name>
<evidence type="ECO:0000313" key="1">
    <source>
        <dbReference type="EMBL" id="KKN71215.1"/>
    </source>
</evidence>
<accession>A0A0F9SQA9</accession>
<protein>
    <submittedName>
        <fullName evidence="1">Uncharacterized protein</fullName>
    </submittedName>
</protein>
<reference evidence="1" key="1">
    <citation type="journal article" date="2015" name="Nature">
        <title>Complex archaea that bridge the gap between prokaryotes and eukaryotes.</title>
        <authorList>
            <person name="Spang A."/>
            <person name="Saw J.H."/>
            <person name="Jorgensen S.L."/>
            <person name="Zaremba-Niedzwiedzka K."/>
            <person name="Martijn J."/>
            <person name="Lind A.E."/>
            <person name="van Eijk R."/>
            <person name="Schleper C."/>
            <person name="Guy L."/>
            <person name="Ettema T.J."/>
        </authorList>
    </citation>
    <scope>NUCLEOTIDE SEQUENCE</scope>
</reference>
<gene>
    <name evidence="1" type="ORF">LCGC14_0422580</name>
</gene>